<dbReference type="EMBL" id="CP158375">
    <property type="protein sequence ID" value="XDO98550.1"/>
    <property type="molecule type" value="Genomic_DNA"/>
</dbReference>
<dbReference type="SUPFAM" id="SSF160240">
    <property type="entry name" value="Cation efflux protein cytoplasmic domain-like"/>
    <property type="match status" value="1"/>
</dbReference>
<dbReference type="AlphaFoldDB" id="A0AB39KY20"/>
<evidence type="ECO:0000256" key="3">
    <source>
        <dbReference type="ARBA" id="ARBA00022448"/>
    </source>
</evidence>
<dbReference type="GO" id="GO:0015341">
    <property type="term" value="F:zinc efflux antiporter activity"/>
    <property type="evidence" value="ECO:0007669"/>
    <property type="project" value="TreeGrafter"/>
</dbReference>
<evidence type="ECO:0000256" key="2">
    <source>
        <dbReference type="ARBA" id="ARBA00008114"/>
    </source>
</evidence>
<dbReference type="Pfam" id="PF16916">
    <property type="entry name" value="ZT_dimer"/>
    <property type="match status" value="1"/>
</dbReference>
<feature type="domain" description="Cation efflux protein transmembrane" evidence="9">
    <location>
        <begin position="20"/>
        <end position="213"/>
    </location>
</feature>
<dbReference type="GO" id="GO:0006882">
    <property type="term" value="P:intracellular zinc ion homeostasis"/>
    <property type="evidence" value="ECO:0007669"/>
    <property type="project" value="TreeGrafter"/>
</dbReference>
<dbReference type="GO" id="GO:0005886">
    <property type="term" value="C:plasma membrane"/>
    <property type="evidence" value="ECO:0007669"/>
    <property type="project" value="TreeGrafter"/>
</dbReference>
<protein>
    <submittedName>
        <fullName evidence="11">Cation diffusion facilitator family transporter</fullName>
    </submittedName>
</protein>
<dbReference type="InterPro" id="IPR058533">
    <property type="entry name" value="Cation_efflux_TM"/>
</dbReference>
<feature type="transmembrane region" description="Helical" evidence="8">
    <location>
        <begin position="86"/>
        <end position="104"/>
    </location>
</feature>
<sequence>MHRPSNAISQKVAITRQITLISTGTAIVLIALKAGAFAASGSLAILASLANSALDLVASLVTLFAVRYAAAPPDAEHRFGHGKAEAFASLMQAGLVFASGALIGREAIGRLLHPAAVSVDGWSIAVMVLSILITGVLITLQSRALAQTGSIAVEGDRAHYAADLGSNAVVILGLVVTALTGVVWVDAAAGLIVAAWLVWGAIGVFSGAANQLMDRELSDEDRERVLALMAADPKVRGVHQLRTRESGPYIHIQAHMDLDPDLTLEAAHAIVVAAERRILEAFPTADILLHADPRGRAETHGGVFSEG</sequence>
<evidence type="ECO:0000256" key="8">
    <source>
        <dbReference type="SAM" id="Phobius"/>
    </source>
</evidence>
<dbReference type="NCBIfam" id="TIGR01297">
    <property type="entry name" value="CDF"/>
    <property type="match status" value="1"/>
</dbReference>
<name>A0AB39KY20_9CAUL</name>
<dbReference type="GO" id="GO:0015093">
    <property type="term" value="F:ferrous iron transmembrane transporter activity"/>
    <property type="evidence" value="ECO:0007669"/>
    <property type="project" value="TreeGrafter"/>
</dbReference>
<dbReference type="GO" id="GO:0015086">
    <property type="term" value="F:cadmium ion transmembrane transporter activity"/>
    <property type="evidence" value="ECO:0007669"/>
    <property type="project" value="TreeGrafter"/>
</dbReference>
<feature type="transmembrane region" description="Helical" evidence="8">
    <location>
        <begin position="191"/>
        <end position="209"/>
    </location>
</feature>
<gene>
    <name evidence="11" type="ORF">ABOZ73_09070</name>
</gene>
<evidence type="ECO:0000256" key="4">
    <source>
        <dbReference type="ARBA" id="ARBA00022475"/>
    </source>
</evidence>
<feature type="transmembrane region" description="Helical" evidence="8">
    <location>
        <begin position="20"/>
        <end position="39"/>
    </location>
</feature>
<feature type="transmembrane region" description="Helical" evidence="8">
    <location>
        <begin position="124"/>
        <end position="146"/>
    </location>
</feature>
<evidence type="ECO:0000256" key="5">
    <source>
        <dbReference type="ARBA" id="ARBA00022692"/>
    </source>
</evidence>
<evidence type="ECO:0000256" key="7">
    <source>
        <dbReference type="ARBA" id="ARBA00023136"/>
    </source>
</evidence>
<evidence type="ECO:0000256" key="6">
    <source>
        <dbReference type="ARBA" id="ARBA00022989"/>
    </source>
</evidence>
<evidence type="ECO:0000313" key="11">
    <source>
        <dbReference type="EMBL" id="XDO98550.1"/>
    </source>
</evidence>
<evidence type="ECO:0000259" key="9">
    <source>
        <dbReference type="Pfam" id="PF01545"/>
    </source>
</evidence>
<evidence type="ECO:0000259" key="10">
    <source>
        <dbReference type="Pfam" id="PF16916"/>
    </source>
</evidence>
<dbReference type="PANTHER" id="PTHR43840">
    <property type="entry name" value="MITOCHONDRIAL METAL TRANSPORTER 1-RELATED"/>
    <property type="match status" value="1"/>
</dbReference>
<dbReference type="InterPro" id="IPR027469">
    <property type="entry name" value="Cation_efflux_TMD_sf"/>
</dbReference>
<dbReference type="Gene3D" id="1.20.1510.10">
    <property type="entry name" value="Cation efflux protein transmembrane domain"/>
    <property type="match status" value="1"/>
</dbReference>
<dbReference type="InterPro" id="IPR027470">
    <property type="entry name" value="Cation_efflux_CTD"/>
</dbReference>
<dbReference type="SUPFAM" id="SSF161111">
    <property type="entry name" value="Cation efflux protein transmembrane domain-like"/>
    <property type="match status" value="1"/>
</dbReference>
<keyword evidence="7 8" id="KW-0472">Membrane</keyword>
<dbReference type="InterPro" id="IPR002524">
    <property type="entry name" value="Cation_efflux"/>
</dbReference>
<organism evidence="11">
    <name type="scientific">Caulobacter sp. 73W</name>
    <dbReference type="NCBI Taxonomy" id="3161137"/>
    <lineage>
        <taxon>Bacteria</taxon>
        <taxon>Pseudomonadati</taxon>
        <taxon>Pseudomonadota</taxon>
        <taxon>Alphaproteobacteria</taxon>
        <taxon>Caulobacterales</taxon>
        <taxon>Caulobacteraceae</taxon>
        <taxon>Caulobacter</taxon>
    </lineage>
</organism>
<dbReference type="InterPro" id="IPR036837">
    <property type="entry name" value="Cation_efflux_CTD_sf"/>
</dbReference>
<reference evidence="11" key="1">
    <citation type="submission" date="2024-06" db="EMBL/GenBank/DDBJ databases">
        <title>Caulobacter inopinatus, sp. nov.</title>
        <authorList>
            <person name="Donachie S.P."/>
        </authorList>
    </citation>
    <scope>NUCLEOTIDE SEQUENCE</scope>
    <source>
        <strain evidence="11">73W</strain>
    </source>
</reference>
<proteinExistence type="inferred from homology"/>
<comment type="subcellular location">
    <subcellularLocation>
        <location evidence="1">Membrane</location>
        <topology evidence="1">Multi-pass membrane protein</topology>
    </subcellularLocation>
</comment>
<feature type="transmembrane region" description="Helical" evidence="8">
    <location>
        <begin position="167"/>
        <end position="185"/>
    </location>
</feature>
<dbReference type="Gene3D" id="3.30.70.1350">
    <property type="entry name" value="Cation efflux protein, cytoplasmic domain"/>
    <property type="match status" value="1"/>
</dbReference>
<dbReference type="RefSeq" id="WP_369062425.1">
    <property type="nucleotide sequence ID" value="NZ_CP158375.1"/>
</dbReference>
<keyword evidence="6 8" id="KW-1133">Transmembrane helix</keyword>
<comment type="similarity">
    <text evidence="2">Belongs to the cation diffusion facilitator (CDF) transporter (TC 2.A.4) family.</text>
</comment>
<evidence type="ECO:0000256" key="1">
    <source>
        <dbReference type="ARBA" id="ARBA00004141"/>
    </source>
</evidence>
<dbReference type="PANTHER" id="PTHR43840:SF41">
    <property type="entry name" value="CATION-EFFLUX PUMP FIEF"/>
    <property type="match status" value="1"/>
</dbReference>
<keyword evidence="3" id="KW-0813">Transport</keyword>
<feature type="domain" description="Cation efflux protein cytoplasmic" evidence="10">
    <location>
        <begin position="217"/>
        <end position="293"/>
    </location>
</feature>
<keyword evidence="5 8" id="KW-0812">Transmembrane</keyword>
<dbReference type="Pfam" id="PF01545">
    <property type="entry name" value="Cation_efflux"/>
    <property type="match status" value="1"/>
</dbReference>
<keyword evidence="4" id="KW-1003">Cell membrane</keyword>
<dbReference type="InterPro" id="IPR050291">
    <property type="entry name" value="CDF_Transporter"/>
</dbReference>
<accession>A0AB39KY20</accession>
<feature type="transmembrane region" description="Helical" evidence="8">
    <location>
        <begin position="45"/>
        <end position="66"/>
    </location>
</feature>